<evidence type="ECO:0000313" key="1">
    <source>
        <dbReference type="EnsemblMetazoa" id="LLOJ004674-PA"/>
    </source>
</evidence>
<reference evidence="1" key="1">
    <citation type="submission" date="2020-05" db="UniProtKB">
        <authorList>
            <consortium name="EnsemblMetazoa"/>
        </authorList>
    </citation>
    <scope>IDENTIFICATION</scope>
    <source>
        <strain evidence="1">Jacobina</strain>
    </source>
</reference>
<keyword evidence="2" id="KW-1185">Reference proteome</keyword>
<name>A0A1B0CJH2_LUTLO</name>
<organism evidence="1 2">
    <name type="scientific">Lutzomyia longipalpis</name>
    <name type="common">Sand fly</name>
    <dbReference type="NCBI Taxonomy" id="7200"/>
    <lineage>
        <taxon>Eukaryota</taxon>
        <taxon>Metazoa</taxon>
        <taxon>Ecdysozoa</taxon>
        <taxon>Arthropoda</taxon>
        <taxon>Hexapoda</taxon>
        <taxon>Insecta</taxon>
        <taxon>Pterygota</taxon>
        <taxon>Neoptera</taxon>
        <taxon>Endopterygota</taxon>
        <taxon>Diptera</taxon>
        <taxon>Nematocera</taxon>
        <taxon>Psychodoidea</taxon>
        <taxon>Psychodidae</taxon>
        <taxon>Lutzomyia</taxon>
        <taxon>Lutzomyia</taxon>
    </lineage>
</organism>
<dbReference type="VEuPathDB" id="VectorBase:LLOJ004674"/>
<proteinExistence type="predicted"/>
<dbReference type="Proteomes" id="UP000092461">
    <property type="component" value="Unassembled WGS sequence"/>
</dbReference>
<dbReference type="EnsemblMetazoa" id="LLOJ004674-RA">
    <property type="protein sequence ID" value="LLOJ004674-PA"/>
    <property type="gene ID" value="LLOJ004674"/>
</dbReference>
<dbReference type="EMBL" id="AJWK01014644">
    <property type="status" value="NOT_ANNOTATED_CDS"/>
    <property type="molecule type" value="Genomic_DNA"/>
</dbReference>
<sequence>MKKKITEKKNIQRGRQGGLIVNPEATDVLYTVNASQEEENLRAIPRNLTAIIVGCIVPSSALWALSCTGKLNFGMSRILCCVTREASIDLIVG</sequence>
<accession>A0A1B0CJH2</accession>
<dbReference type="AlphaFoldDB" id="A0A1B0CJH2"/>
<evidence type="ECO:0000313" key="2">
    <source>
        <dbReference type="Proteomes" id="UP000092461"/>
    </source>
</evidence>
<protein>
    <submittedName>
        <fullName evidence="1">Uncharacterized protein</fullName>
    </submittedName>
</protein>